<proteinExistence type="predicted"/>
<dbReference type="STRING" id="1268635.Loa_02208"/>
<keyword evidence="2" id="KW-1185">Reference proteome</keyword>
<dbReference type="EMBL" id="CP004006">
    <property type="protein sequence ID" value="AHE67750.1"/>
    <property type="molecule type" value="Genomic_DNA"/>
</dbReference>
<organism evidence="1 2">
    <name type="scientific">Legionella oakridgensis ATCC 33761 = DSM 21215</name>
    <dbReference type="NCBI Taxonomy" id="1268635"/>
    <lineage>
        <taxon>Bacteria</taxon>
        <taxon>Pseudomonadati</taxon>
        <taxon>Pseudomonadota</taxon>
        <taxon>Gammaproteobacteria</taxon>
        <taxon>Legionellales</taxon>
        <taxon>Legionellaceae</taxon>
        <taxon>Legionella</taxon>
    </lineage>
</organism>
<dbReference type="Proteomes" id="UP000018838">
    <property type="component" value="Chromosome"/>
</dbReference>
<accession>W0BD34</accession>
<dbReference type="eggNOG" id="ENOG50334QQ">
    <property type="taxonomic scope" value="Bacteria"/>
</dbReference>
<dbReference type="RefSeq" id="WP_025386204.1">
    <property type="nucleotide sequence ID" value="NZ_CP004006.1"/>
</dbReference>
<evidence type="ECO:0000313" key="2">
    <source>
        <dbReference type="Proteomes" id="UP000018838"/>
    </source>
</evidence>
<dbReference type="PATRIC" id="fig|1268635.3.peg.2260"/>
<dbReference type="KEGG" id="lok:Loa_02208"/>
<name>W0BD34_9GAMM</name>
<sequence length="239" mass="26007">MFFEAAESEGVADLAQCGLHAEAGRGISGQNKLLTAKGFVGYDYHWQVEGGSDMQGYSYYKPFGMVAESAIVELLNNSGGTGQFSTLSLVARTGNKIKVTSLHGGDRCNGGLVKVVRKKSGAEEYLQYSVNVTTYDLLSLAGEPVKAYDDLEACAICCKAVAIFQRPISADIAKEKLLYVDLSAYPQSEGEAAANTPYQTCFNKFLQTYQRKNTSRLDLKGLQRFVQQFNEQCVSHSGS</sequence>
<dbReference type="HOGENOM" id="CLU_1010894_0_0_6"/>
<reference evidence="1 2" key="1">
    <citation type="journal article" date="2013" name="Int. J. Med. Microbiol.">
        <title>Legionella oakridgensis ATCC 33761 genome sequence and phenotypic characterization reveals its replication capacity in amoebae.</title>
        <authorList>
            <person name="Brzuszkiewicz E."/>
            <person name="Schulz T."/>
            <person name="Rydzewski K."/>
            <person name="Daniel R."/>
            <person name="Gillmaier N."/>
            <person name="Dittmann C."/>
            <person name="Holland G."/>
            <person name="Schunder E."/>
            <person name="Lautner M."/>
            <person name="Eisenreich W."/>
            <person name="Luck C."/>
            <person name="Heuner K."/>
        </authorList>
    </citation>
    <scope>NUCLEOTIDE SEQUENCE [LARGE SCALE GENOMIC DNA]</scope>
    <source>
        <strain>OR-10</strain>
        <strain evidence="2">ATCC 33761</strain>
    </source>
</reference>
<gene>
    <name evidence="1" type="ORF">Loa_02208</name>
</gene>
<protein>
    <submittedName>
        <fullName evidence="1">Uncharacterized protein</fullName>
    </submittedName>
</protein>
<evidence type="ECO:0000313" key="1">
    <source>
        <dbReference type="EMBL" id="AHE67750.1"/>
    </source>
</evidence>
<dbReference type="AlphaFoldDB" id="W0BD34"/>